<dbReference type="RefSeq" id="XP_044544697.1">
    <property type="nucleotide sequence ID" value="XM_044699523.1"/>
</dbReference>
<dbReference type="GO" id="GO:0070773">
    <property type="term" value="F:protein-N-terminal glutamine amidohydrolase activity"/>
    <property type="evidence" value="ECO:0007669"/>
    <property type="project" value="InterPro"/>
</dbReference>
<dbReference type="PANTHER" id="PTHR11750:SF26">
    <property type="entry name" value="PROTEIN N-TERMINAL AMIDASE"/>
    <property type="match status" value="1"/>
</dbReference>
<proteinExistence type="predicted"/>
<dbReference type="Gene3D" id="3.60.110.10">
    <property type="entry name" value="Carbon-nitrogen hydrolase"/>
    <property type="match status" value="1"/>
</dbReference>
<comment type="caution">
    <text evidence="2">The sequence shown here is derived from an EMBL/GenBank/DDBJ whole genome shotgun (WGS) entry which is preliminary data.</text>
</comment>
<dbReference type="Pfam" id="PF00795">
    <property type="entry name" value="CN_hydrolase"/>
    <property type="match status" value="1"/>
</dbReference>
<dbReference type="PROSITE" id="PS50263">
    <property type="entry name" value="CN_HYDROLASE"/>
    <property type="match status" value="1"/>
</dbReference>
<sequence>MNIFASSSSRCLRVAFCQYNIQLKQVKQNQQKVTEMLGRYISKKMNKNDSVDPIISPSSKCFDILIFPEMSFTGYLFENRKDVFPYCEEKGKGSCYEFCWDLARKYHCAVVCGYPEKEPIVNDHGSSLDHHDLADDESIGNHYKLFNSMYIVSPDGSFVNYRKHFLYCEDLKWANEGEGFKTFDFSLTEKKVQVVNNTELNSTFQHVRIGLGICMDINNGTNFSSDFKNKELGTFHKEQGTEVLLFIANWLASSEEPENCLSLQTYWLNRLSPMLSETMPVPYFVCCNRIGKEKETLFAGASCVIAMSKESPFLLKSAAHDNECIKMVELWL</sequence>
<dbReference type="InterPro" id="IPR039703">
    <property type="entry name" value="Nta1"/>
</dbReference>
<evidence type="ECO:0000313" key="2">
    <source>
        <dbReference type="EMBL" id="KAG2377435.1"/>
    </source>
</evidence>
<keyword evidence="3" id="KW-1185">Reference proteome</keyword>
<dbReference type="InterPro" id="IPR003010">
    <property type="entry name" value="C-N_Hydrolase"/>
</dbReference>
<dbReference type="Proteomes" id="UP000816034">
    <property type="component" value="Unassembled WGS sequence"/>
</dbReference>
<dbReference type="PANTHER" id="PTHR11750">
    <property type="entry name" value="PROTEIN N-TERMINAL AMIDASE"/>
    <property type="match status" value="1"/>
</dbReference>
<evidence type="ECO:0000259" key="1">
    <source>
        <dbReference type="PROSITE" id="PS50263"/>
    </source>
</evidence>
<dbReference type="GO" id="GO:0030163">
    <property type="term" value="P:protein catabolic process"/>
    <property type="evidence" value="ECO:0007669"/>
    <property type="project" value="TreeGrafter"/>
</dbReference>
<name>A0AA88GII8_NAELO</name>
<accession>A0AA88GII8</accession>
<feature type="domain" description="CN hydrolase" evidence="1">
    <location>
        <begin position="12"/>
        <end position="332"/>
    </location>
</feature>
<dbReference type="InterPro" id="IPR036526">
    <property type="entry name" value="C-N_Hydrolase_sf"/>
</dbReference>
<dbReference type="SUPFAM" id="SSF56317">
    <property type="entry name" value="Carbon-nitrogen hydrolase"/>
    <property type="match status" value="1"/>
</dbReference>
<dbReference type="AlphaFoldDB" id="A0AA88GII8"/>
<evidence type="ECO:0000313" key="3">
    <source>
        <dbReference type="Proteomes" id="UP000816034"/>
    </source>
</evidence>
<organism evidence="2 3">
    <name type="scientific">Naegleria lovaniensis</name>
    <name type="common">Amoeba</name>
    <dbReference type="NCBI Taxonomy" id="51637"/>
    <lineage>
        <taxon>Eukaryota</taxon>
        <taxon>Discoba</taxon>
        <taxon>Heterolobosea</taxon>
        <taxon>Tetramitia</taxon>
        <taxon>Eutetramitia</taxon>
        <taxon>Vahlkampfiidae</taxon>
        <taxon>Naegleria</taxon>
    </lineage>
</organism>
<gene>
    <name evidence="2" type="ORF">C9374_009346</name>
</gene>
<protein>
    <recommendedName>
        <fullName evidence="1">CN hydrolase domain-containing protein</fullName>
    </recommendedName>
</protein>
<dbReference type="GO" id="GO:0008418">
    <property type="term" value="F:protein-N-terminal asparagine amidohydrolase activity"/>
    <property type="evidence" value="ECO:0007669"/>
    <property type="project" value="InterPro"/>
</dbReference>
<dbReference type="GeneID" id="68101800"/>
<reference evidence="2 3" key="1">
    <citation type="journal article" date="2018" name="BMC Genomics">
        <title>The genome of Naegleria lovaniensis, the basis for a comparative approach to unravel pathogenicity factors of the human pathogenic amoeba N. fowleri.</title>
        <authorList>
            <person name="Liechti N."/>
            <person name="Schurch N."/>
            <person name="Bruggmann R."/>
            <person name="Wittwer M."/>
        </authorList>
    </citation>
    <scope>NUCLEOTIDE SEQUENCE [LARGE SCALE GENOMIC DNA]</scope>
    <source>
        <strain evidence="2 3">ATCC 30569</strain>
    </source>
</reference>
<dbReference type="EMBL" id="PYSW02000038">
    <property type="protein sequence ID" value="KAG2377435.1"/>
    <property type="molecule type" value="Genomic_DNA"/>
</dbReference>